<dbReference type="Proteomes" id="UP000599009">
    <property type="component" value="Unassembled WGS sequence"/>
</dbReference>
<gene>
    <name evidence="1" type="ORF">GCM10011394_00020</name>
</gene>
<keyword evidence="2" id="KW-1185">Reference proteome</keyword>
<name>A0ABQ2E7W5_9GAMM</name>
<evidence type="ECO:0000313" key="1">
    <source>
        <dbReference type="EMBL" id="GGJ95339.1"/>
    </source>
</evidence>
<reference evidence="2" key="1">
    <citation type="journal article" date="2019" name="Int. J. Syst. Evol. Microbiol.">
        <title>The Global Catalogue of Microorganisms (GCM) 10K type strain sequencing project: providing services to taxonomists for standard genome sequencing and annotation.</title>
        <authorList>
            <consortium name="The Broad Institute Genomics Platform"/>
            <consortium name="The Broad Institute Genome Sequencing Center for Infectious Disease"/>
            <person name="Wu L."/>
            <person name="Ma J."/>
        </authorList>
    </citation>
    <scope>NUCLEOTIDE SEQUENCE [LARGE SCALE GENOMIC DNA]</scope>
    <source>
        <strain evidence="2">CGMCC 1.8985</strain>
    </source>
</reference>
<protein>
    <submittedName>
        <fullName evidence="1">Uncharacterized protein</fullName>
    </submittedName>
</protein>
<accession>A0ABQ2E7W5</accession>
<evidence type="ECO:0000313" key="2">
    <source>
        <dbReference type="Proteomes" id="UP000599009"/>
    </source>
</evidence>
<sequence length="150" mass="16987">MGWPYYAVLSGASDPPKTYKRPAGHGPLPLATVSIGSDDEASFLLYLPERTPISDELRYRVQFEDLAGQVHYSAPFSLCITGSMLGVRPCFPHCRISIIGSVRFTAHLSLWAPRTRGEWCRQNRLRHLGFGHARLFRKIRPAESVSVRFW</sequence>
<comment type="caution">
    <text evidence="1">The sequence shown here is derived from an EMBL/GenBank/DDBJ whole genome shotgun (WGS) entry which is preliminary data.</text>
</comment>
<dbReference type="EMBL" id="BMME01000001">
    <property type="protein sequence ID" value="GGJ95339.1"/>
    <property type="molecule type" value="Genomic_DNA"/>
</dbReference>
<organism evidence="1 2">
    <name type="scientific">Luteimonas terricola</name>
    <dbReference type="NCBI Taxonomy" id="645597"/>
    <lineage>
        <taxon>Bacteria</taxon>
        <taxon>Pseudomonadati</taxon>
        <taxon>Pseudomonadota</taxon>
        <taxon>Gammaproteobacteria</taxon>
        <taxon>Lysobacterales</taxon>
        <taxon>Lysobacteraceae</taxon>
        <taxon>Luteimonas</taxon>
    </lineage>
</organism>
<proteinExistence type="predicted"/>